<dbReference type="InterPro" id="IPR045119">
    <property type="entry name" value="SUN1-5"/>
</dbReference>
<comment type="subcellular location">
    <subcellularLocation>
        <location evidence="1">Membrane</location>
    </subcellularLocation>
</comment>
<evidence type="ECO:0000256" key="6">
    <source>
        <dbReference type="SAM" id="Phobius"/>
    </source>
</evidence>
<dbReference type="PROSITE" id="PS51469">
    <property type="entry name" value="SUN"/>
    <property type="match status" value="1"/>
</dbReference>
<dbReference type="GO" id="GO:0034993">
    <property type="term" value="C:meiotic nuclear membrane microtubule tethering complex"/>
    <property type="evidence" value="ECO:0007669"/>
    <property type="project" value="TreeGrafter"/>
</dbReference>
<keyword evidence="2 6" id="KW-0812">Transmembrane</keyword>
<dbReference type="PANTHER" id="PTHR12911:SF8">
    <property type="entry name" value="KLAROID PROTEIN-RELATED"/>
    <property type="match status" value="1"/>
</dbReference>
<evidence type="ECO:0000259" key="7">
    <source>
        <dbReference type="PROSITE" id="PS51469"/>
    </source>
</evidence>
<keyword evidence="4 6" id="KW-0472">Membrane</keyword>
<feature type="domain" description="SUN" evidence="7">
    <location>
        <begin position="734"/>
        <end position="941"/>
    </location>
</feature>
<comment type="caution">
    <text evidence="8">The sequence shown here is derived from an EMBL/GenBank/DDBJ whole genome shotgun (WGS) entry which is preliminary data.</text>
</comment>
<feature type="transmembrane region" description="Helical" evidence="6">
    <location>
        <begin position="483"/>
        <end position="499"/>
    </location>
</feature>
<evidence type="ECO:0000256" key="4">
    <source>
        <dbReference type="ARBA" id="ARBA00023136"/>
    </source>
</evidence>
<feature type="compositionally biased region" description="Basic and acidic residues" evidence="5">
    <location>
        <begin position="403"/>
        <end position="412"/>
    </location>
</feature>
<feature type="transmembrane region" description="Helical" evidence="6">
    <location>
        <begin position="444"/>
        <end position="471"/>
    </location>
</feature>
<dbReference type="InterPro" id="IPR012919">
    <property type="entry name" value="SUN_dom"/>
</dbReference>
<reference evidence="8 9" key="1">
    <citation type="journal article" date="2020" name="ISME J.">
        <title>Uncovering the hidden diversity of litter-decomposition mechanisms in mushroom-forming fungi.</title>
        <authorList>
            <person name="Floudas D."/>
            <person name="Bentzer J."/>
            <person name="Ahren D."/>
            <person name="Johansson T."/>
            <person name="Persson P."/>
            <person name="Tunlid A."/>
        </authorList>
    </citation>
    <scope>NUCLEOTIDE SEQUENCE [LARGE SCALE GENOMIC DNA]</scope>
    <source>
        <strain evidence="8 9">CBS 661.87</strain>
    </source>
</reference>
<proteinExistence type="predicted"/>
<gene>
    <name evidence="8" type="ORF">D9615_004369</name>
</gene>
<feature type="compositionally biased region" description="Acidic residues" evidence="5">
    <location>
        <begin position="278"/>
        <end position="289"/>
    </location>
</feature>
<organism evidence="8 9">
    <name type="scientific">Tricholomella constricta</name>
    <dbReference type="NCBI Taxonomy" id="117010"/>
    <lineage>
        <taxon>Eukaryota</taxon>
        <taxon>Fungi</taxon>
        <taxon>Dikarya</taxon>
        <taxon>Basidiomycota</taxon>
        <taxon>Agaricomycotina</taxon>
        <taxon>Agaricomycetes</taxon>
        <taxon>Agaricomycetidae</taxon>
        <taxon>Agaricales</taxon>
        <taxon>Tricholomatineae</taxon>
        <taxon>Lyophyllaceae</taxon>
        <taxon>Tricholomella</taxon>
    </lineage>
</organism>
<feature type="region of interest" description="Disordered" evidence="5">
    <location>
        <begin position="615"/>
        <end position="636"/>
    </location>
</feature>
<accession>A0A8H5HEQ1</accession>
<evidence type="ECO:0000313" key="9">
    <source>
        <dbReference type="Proteomes" id="UP000565441"/>
    </source>
</evidence>
<feature type="compositionally biased region" description="Low complexity" evidence="5">
    <location>
        <begin position="37"/>
        <end position="50"/>
    </location>
</feature>
<feature type="compositionally biased region" description="Polar residues" evidence="5">
    <location>
        <begin position="138"/>
        <end position="152"/>
    </location>
</feature>
<dbReference type="Gene3D" id="2.60.120.260">
    <property type="entry name" value="Galactose-binding domain-like"/>
    <property type="match status" value="1"/>
</dbReference>
<keyword evidence="9" id="KW-1185">Reference proteome</keyword>
<feature type="region of interest" description="Disordered" evidence="5">
    <location>
        <begin position="138"/>
        <end position="388"/>
    </location>
</feature>
<evidence type="ECO:0000256" key="3">
    <source>
        <dbReference type="ARBA" id="ARBA00022989"/>
    </source>
</evidence>
<evidence type="ECO:0000256" key="5">
    <source>
        <dbReference type="SAM" id="MobiDB-lite"/>
    </source>
</evidence>
<dbReference type="GO" id="GO:0043495">
    <property type="term" value="F:protein-membrane adaptor activity"/>
    <property type="evidence" value="ECO:0007669"/>
    <property type="project" value="TreeGrafter"/>
</dbReference>
<dbReference type="AlphaFoldDB" id="A0A8H5HEQ1"/>
<feature type="region of interest" description="Disordered" evidence="5">
    <location>
        <begin position="1"/>
        <end position="101"/>
    </location>
</feature>
<sequence>MSFSSTPLGHSRRLDHDSFHNKPPSNAQKSLPGLSLPPTSYTYGPPTSGSRSPPKPTSPNRTDDDDSALARFARIKQRELASRPGGPKIITSPPKPESWSVKDTSVNIASAFIQAASDMSNPNNSWASGSTRPFIAPRSTSVEYESQVQAATTHKRFPPPPPKGVPRTTVPRKPLSKTTSARHVPDSEGEEDRPVNGRGKSPFIAVMDSARRLKATADYYLTQKPTGPGEPSKEKDSSYSYEAEESEFNSQTTRPTNNTAHKRGRMSIDNKAYKPSQSDEEISDEDFEEDGKMKRRKKKKKEPAGMSLPVISADKRRKRRGKGSKGNLEAEEEEHSGSDNQSTERISARRESLLRSPEPPQRQPSVPCGSVPRDLPIHNDEPDTSMDIEQGLDSIPEVDEEELHLTHSEQHQRRSVSRPPSSQSRIGRPLGYLVNYITRQLARFGIFILTLLASILFYLGTLCGTMLGTLLVRPFTWVYRAPLAKYVALGLILSAAYMLREPLLDPLLQFIPRSTHTPVYRAPKVPAANIAELAERLQRIENALSGLALDAEKGRLRTESEAQAQMDMMGRLGALESKVSVESRRAAEAEMQVRNAAREGLSVVKQEVEILQAQLQAQQRQPPPLPPTTKPTAGNDEEARAKVKAMEERLVSVEGGVKEAIEFGRQAVSSSSAGPNAAWWNKLASGSASKSGLTIKSSDGQDVTSLIGHLVESTVSTYNKDTLARPDFALHSGGARVIPSLTSPTFEMRPANIRGQLLGLVTGNGYAIGRPPITALHHELHNGHCWPFAGQQGQLGVALAAPTYISDVTIDHVAKEVAFDMRSAPREMEVWGMVEGKDNVAKVREWMAERARRREEATARGEEIKEEPEYPATLPRAPQYVRIANFTYNIHAPRNVQTFSVDAELRALGVDFGIVVLTVKNNWGRDEFTCLYRLRVHGERMGETPLPYPEEVL</sequence>
<keyword evidence="3 6" id="KW-1133">Transmembrane helix</keyword>
<dbReference type="Proteomes" id="UP000565441">
    <property type="component" value="Unassembled WGS sequence"/>
</dbReference>
<evidence type="ECO:0000313" key="8">
    <source>
        <dbReference type="EMBL" id="KAF5381957.1"/>
    </source>
</evidence>
<dbReference type="PANTHER" id="PTHR12911">
    <property type="entry name" value="SAD1/UNC-84-LIKE PROTEIN-RELATED"/>
    <property type="match status" value="1"/>
</dbReference>
<evidence type="ECO:0000256" key="1">
    <source>
        <dbReference type="ARBA" id="ARBA00004370"/>
    </source>
</evidence>
<feature type="region of interest" description="Disordered" evidence="5">
    <location>
        <begin position="403"/>
        <end position="425"/>
    </location>
</feature>
<evidence type="ECO:0000256" key="2">
    <source>
        <dbReference type="ARBA" id="ARBA00022692"/>
    </source>
</evidence>
<name>A0A8H5HEQ1_9AGAR</name>
<protein>
    <recommendedName>
        <fullName evidence="7">SUN domain-containing protein</fullName>
    </recommendedName>
</protein>
<dbReference type="EMBL" id="JAACJP010000009">
    <property type="protein sequence ID" value="KAF5381957.1"/>
    <property type="molecule type" value="Genomic_DNA"/>
</dbReference>
<dbReference type="Pfam" id="PF07738">
    <property type="entry name" value="Sad1_UNC"/>
    <property type="match status" value="2"/>
</dbReference>
<dbReference type="OrthoDB" id="342281at2759"/>